<gene>
    <name evidence="1" type="ORF">USDA257_c59050</name>
</gene>
<accession>I3XEW0</accession>
<dbReference type="AlphaFoldDB" id="I3XEW0"/>
<reference evidence="1 2" key="1">
    <citation type="journal article" date="2012" name="J. Bacteriol.">
        <title>Complete genome sequence of the broad-host-range strain Sinorhizobium fredii USDA257.</title>
        <authorList>
            <person name="Schuldes J."/>
            <person name="Rodriguez Orbegoso M."/>
            <person name="Schmeisser C."/>
            <person name="Krishnan H.B."/>
            <person name="Daniel R."/>
            <person name="Streit W.R."/>
        </authorList>
    </citation>
    <scope>NUCLEOTIDE SEQUENCE [LARGE SCALE GENOMIC DNA]</scope>
    <source>
        <strain evidence="1 2">USDA 257</strain>
    </source>
</reference>
<protein>
    <submittedName>
        <fullName evidence="1">Uncharacterized protein</fullName>
    </submittedName>
</protein>
<sequence>MRRFRRSRRYLAESIAAIIMTAHQSRAAIPFGGRVGFQ</sequence>
<organism evidence="1 2">
    <name type="scientific">Sinorhizobium fredii (strain USDA 257)</name>
    <dbReference type="NCBI Taxonomy" id="1185652"/>
    <lineage>
        <taxon>Bacteria</taxon>
        <taxon>Pseudomonadati</taxon>
        <taxon>Pseudomonadota</taxon>
        <taxon>Alphaproteobacteria</taxon>
        <taxon>Hyphomicrobiales</taxon>
        <taxon>Rhizobiaceae</taxon>
        <taxon>Sinorhizobium/Ensifer group</taxon>
        <taxon>Sinorhizobium</taxon>
    </lineage>
</organism>
<dbReference type="KEGG" id="sfd:USDA257_c59050"/>
<proteinExistence type="predicted"/>
<dbReference type="PATRIC" id="fig|1185652.3.peg.6136"/>
<dbReference type="Proteomes" id="UP000006180">
    <property type="component" value="Chromosome"/>
</dbReference>
<dbReference type="HOGENOM" id="CLU_3333069_0_0_5"/>
<name>I3XEW0_SINF2</name>
<evidence type="ECO:0000313" key="1">
    <source>
        <dbReference type="EMBL" id="AFL54416.1"/>
    </source>
</evidence>
<dbReference type="STRING" id="1185652.USDA257_c59050"/>
<evidence type="ECO:0000313" key="2">
    <source>
        <dbReference type="Proteomes" id="UP000006180"/>
    </source>
</evidence>
<dbReference type="EMBL" id="CP003563">
    <property type="protein sequence ID" value="AFL54416.1"/>
    <property type="molecule type" value="Genomic_DNA"/>
</dbReference>